<dbReference type="OrthoDB" id="9779952at2"/>
<evidence type="ECO:0000256" key="1">
    <source>
        <dbReference type="SAM" id="SignalP"/>
    </source>
</evidence>
<comment type="caution">
    <text evidence="3">The sequence shown here is derived from an EMBL/GenBank/DDBJ whole genome shotgun (WGS) entry which is preliminary data.</text>
</comment>
<protein>
    <recommendedName>
        <fullName evidence="2">Alpha/beta hydrolase domain-containing protein</fullName>
    </recommendedName>
</protein>
<sequence>MGWPRAVLAGMLGASLAVAPAAAVITEIEILRSEPLAGGAAFGDAGGYVRLVGIARGEVDPRDPANRGIANIDKAPRNARGNVAYQTDIFILRPADPAKGNGRILYEVNNRGRKMLFGTLMDGAAGNNNPDTPAELGDALPLRLGFTLVWSGWDPDAPRANGGLALDAPVAAEGGQPIVAVIRDELVSGTRGAPVDTLRLSHQAASLDPAQAQLTVRQRQAEPRQAVPPAGWAFVDARSIRLLPAGSTPAPGALYELRYRATNAKVMGLGFAATRDVVSFLRHDPAALALTGRQMTHALAIGISQSGRYLRDHISQGFNRDEQGRRVFDGVLSHIAGIGRVFFNAPFAQPFRTSTQHEDHDYPENAFPFSAATLTDPITETTGALLRDDGFDPLLIETNTSTEYWQKGASLLHTDPMGTRDVALPATARVYLIAGTQHGGRAGLASDRGPAVNPRNPHNPMPALRALLVALDAWVVTGRLPPPSRMPTIAEGTLVAAGAAGFPDIPGVAVARAANTVSPPGDWVDPQPAADAYRVLVPKVDSDGNEVGGIRLPDIAVPLGTYTGWNLYKAPYPEGELADRDGSFIAFAATKAERDRSGDPRPAIAERYRDRAAYVARVEQVAATLVRDRLLLEEDAAAYIARAKAEVRVAPGP</sequence>
<organism evidence="3 4">
    <name type="scientific">Vineibacter terrae</name>
    <dbReference type="NCBI Taxonomy" id="2586908"/>
    <lineage>
        <taxon>Bacteria</taxon>
        <taxon>Pseudomonadati</taxon>
        <taxon>Pseudomonadota</taxon>
        <taxon>Alphaproteobacteria</taxon>
        <taxon>Hyphomicrobiales</taxon>
        <taxon>Vineibacter</taxon>
    </lineage>
</organism>
<keyword evidence="1" id="KW-0732">Signal</keyword>
<reference evidence="3 4" key="1">
    <citation type="submission" date="2019-06" db="EMBL/GenBank/DDBJ databases">
        <title>New taxonomy in bacterial strain CC-CFT640, isolated from vineyard.</title>
        <authorList>
            <person name="Lin S.-Y."/>
            <person name="Tsai C.-F."/>
            <person name="Young C.-C."/>
        </authorList>
    </citation>
    <scope>NUCLEOTIDE SEQUENCE [LARGE SCALE GENOMIC DNA]</scope>
    <source>
        <strain evidence="3 4">CC-CFT640</strain>
    </source>
</reference>
<evidence type="ECO:0000259" key="2">
    <source>
        <dbReference type="Pfam" id="PF20091"/>
    </source>
</evidence>
<evidence type="ECO:0000313" key="3">
    <source>
        <dbReference type="EMBL" id="TXL74096.1"/>
    </source>
</evidence>
<dbReference type="RefSeq" id="WP_147848343.1">
    <property type="nucleotide sequence ID" value="NZ_VDUZ01000020.1"/>
</dbReference>
<dbReference type="EMBL" id="VDUZ01000020">
    <property type="protein sequence ID" value="TXL74096.1"/>
    <property type="molecule type" value="Genomic_DNA"/>
</dbReference>
<accession>A0A5C8PJT0</accession>
<feature type="domain" description="Alpha/beta hydrolase" evidence="2">
    <location>
        <begin position="257"/>
        <end position="640"/>
    </location>
</feature>
<keyword evidence="4" id="KW-1185">Reference proteome</keyword>
<feature type="chain" id="PRO_5022992839" description="Alpha/beta hydrolase domain-containing protein" evidence="1">
    <location>
        <begin position="24"/>
        <end position="653"/>
    </location>
</feature>
<dbReference type="InterPro" id="IPR045394">
    <property type="entry name" value="Abhydrolase_dom"/>
</dbReference>
<proteinExistence type="predicted"/>
<dbReference type="Pfam" id="PF20091">
    <property type="entry name" value="Abhydrolase_10"/>
    <property type="match status" value="1"/>
</dbReference>
<feature type="signal peptide" evidence="1">
    <location>
        <begin position="1"/>
        <end position="23"/>
    </location>
</feature>
<dbReference type="AlphaFoldDB" id="A0A5C8PJT0"/>
<evidence type="ECO:0000313" key="4">
    <source>
        <dbReference type="Proteomes" id="UP000321638"/>
    </source>
</evidence>
<gene>
    <name evidence="3" type="ORF">FHP25_17985</name>
</gene>
<dbReference type="Proteomes" id="UP000321638">
    <property type="component" value="Unassembled WGS sequence"/>
</dbReference>
<name>A0A5C8PJT0_9HYPH</name>